<dbReference type="SMART" id="SM00475">
    <property type="entry name" value="53EXOc"/>
    <property type="match status" value="1"/>
</dbReference>
<proteinExistence type="inferred from homology"/>
<evidence type="ECO:0000256" key="1">
    <source>
        <dbReference type="ARBA" id="ARBA00007705"/>
    </source>
</evidence>
<dbReference type="InterPro" id="IPR036397">
    <property type="entry name" value="RNaseH_sf"/>
</dbReference>
<dbReference type="SUPFAM" id="SSF56672">
    <property type="entry name" value="DNA/RNA polymerases"/>
    <property type="match status" value="1"/>
</dbReference>
<dbReference type="CDD" id="cd09898">
    <property type="entry name" value="H3TH_53EXO"/>
    <property type="match status" value="1"/>
</dbReference>
<dbReference type="Gene3D" id="1.10.150.20">
    <property type="entry name" value="5' to 3' exonuclease, C-terminal subdomain"/>
    <property type="match status" value="2"/>
</dbReference>
<dbReference type="Pfam" id="PF00476">
    <property type="entry name" value="DNA_pol_A"/>
    <property type="match status" value="1"/>
</dbReference>
<evidence type="ECO:0000256" key="5">
    <source>
        <dbReference type="ARBA" id="ARBA00022763"/>
    </source>
</evidence>
<dbReference type="InterPro" id="IPR002421">
    <property type="entry name" value="5-3_exonuclease"/>
</dbReference>
<feature type="domain" description="5'-3' exonuclease" evidence="12">
    <location>
        <begin position="2"/>
        <end position="261"/>
    </location>
</feature>
<keyword evidence="7 11" id="KW-0238">DNA-binding</keyword>
<dbReference type="Proteomes" id="UP001519921">
    <property type="component" value="Unassembled WGS sequence"/>
</dbReference>
<comment type="similarity">
    <text evidence="1 11">Belongs to the DNA polymerase type-A family.</text>
</comment>
<evidence type="ECO:0000313" key="14">
    <source>
        <dbReference type="EMBL" id="MBW6409034.1"/>
    </source>
</evidence>
<dbReference type="Pfam" id="PF02739">
    <property type="entry name" value="5_3_exonuc_N"/>
    <property type="match status" value="1"/>
</dbReference>
<keyword evidence="11" id="KW-0269">Exonuclease</keyword>
<evidence type="ECO:0000256" key="7">
    <source>
        <dbReference type="ARBA" id="ARBA00023125"/>
    </source>
</evidence>
<dbReference type="NCBIfam" id="NF004397">
    <property type="entry name" value="PRK05755.1"/>
    <property type="match status" value="1"/>
</dbReference>
<evidence type="ECO:0000256" key="3">
    <source>
        <dbReference type="ARBA" id="ARBA00022695"/>
    </source>
</evidence>
<evidence type="ECO:0000313" key="15">
    <source>
        <dbReference type="Proteomes" id="UP001519921"/>
    </source>
</evidence>
<keyword evidence="11" id="KW-0540">Nuclease</keyword>
<feature type="domain" description="DNA-directed DNA polymerase family A palm" evidence="13">
    <location>
        <begin position="628"/>
        <end position="835"/>
    </location>
</feature>
<gene>
    <name evidence="11 14" type="primary">polA</name>
    <name evidence="14" type="ORF">KYD98_02925</name>
</gene>
<evidence type="ECO:0000256" key="8">
    <source>
        <dbReference type="ARBA" id="ARBA00023204"/>
    </source>
</evidence>
<dbReference type="GO" id="GO:0003887">
    <property type="term" value="F:DNA-directed DNA polymerase activity"/>
    <property type="evidence" value="ECO:0007669"/>
    <property type="project" value="UniProtKB-EC"/>
</dbReference>
<dbReference type="NCBIfam" id="TIGR00593">
    <property type="entry name" value="pola"/>
    <property type="match status" value="1"/>
</dbReference>
<dbReference type="SMART" id="SM00482">
    <property type="entry name" value="POLAc"/>
    <property type="match status" value="1"/>
</dbReference>
<dbReference type="SUPFAM" id="SSF53098">
    <property type="entry name" value="Ribonuclease H-like"/>
    <property type="match status" value="1"/>
</dbReference>
<dbReference type="InterPro" id="IPR001098">
    <property type="entry name" value="DNA-dir_DNA_pol_A_palm_dom"/>
</dbReference>
<dbReference type="InterPro" id="IPR019760">
    <property type="entry name" value="DNA-dir_DNA_pol_A_CS"/>
</dbReference>
<dbReference type="InterPro" id="IPR018320">
    <property type="entry name" value="DNA_polymerase_1"/>
</dbReference>
<comment type="subunit">
    <text evidence="11">Single-chain monomer with multiple functions.</text>
</comment>
<keyword evidence="8 11" id="KW-0234">DNA repair</keyword>
<dbReference type="InterPro" id="IPR020045">
    <property type="entry name" value="DNA_polI_H3TH"/>
</dbReference>
<dbReference type="InterPro" id="IPR008918">
    <property type="entry name" value="HhH2"/>
</dbReference>
<dbReference type="Gene3D" id="3.30.70.370">
    <property type="match status" value="1"/>
</dbReference>
<evidence type="ECO:0000256" key="6">
    <source>
        <dbReference type="ARBA" id="ARBA00022932"/>
    </source>
</evidence>
<dbReference type="InterPro" id="IPR029060">
    <property type="entry name" value="PIN-like_dom_sf"/>
</dbReference>
<dbReference type="PROSITE" id="PS00447">
    <property type="entry name" value="DNA_POLYMERASE_A"/>
    <property type="match status" value="1"/>
</dbReference>
<dbReference type="InterPro" id="IPR020046">
    <property type="entry name" value="5-3_exonucl_a-hlix_arch_N"/>
</dbReference>
<dbReference type="Pfam" id="PF22619">
    <property type="entry name" value="DNA_polI_exo1"/>
    <property type="match status" value="1"/>
</dbReference>
<evidence type="ECO:0000259" key="13">
    <source>
        <dbReference type="SMART" id="SM00482"/>
    </source>
</evidence>
<organism evidence="14 15">
    <name type="scientific">Clostridium weizhouense</name>
    <dbReference type="NCBI Taxonomy" id="2859781"/>
    <lineage>
        <taxon>Bacteria</taxon>
        <taxon>Bacillati</taxon>
        <taxon>Bacillota</taxon>
        <taxon>Clostridia</taxon>
        <taxon>Eubacteriales</taxon>
        <taxon>Clostridiaceae</taxon>
        <taxon>Clostridium</taxon>
    </lineage>
</organism>
<dbReference type="Gene3D" id="3.40.50.1010">
    <property type="entry name" value="5'-nuclease"/>
    <property type="match status" value="1"/>
</dbReference>
<evidence type="ECO:0000256" key="4">
    <source>
        <dbReference type="ARBA" id="ARBA00022705"/>
    </source>
</evidence>
<dbReference type="CDD" id="cd09859">
    <property type="entry name" value="PIN_53EXO"/>
    <property type="match status" value="1"/>
</dbReference>
<dbReference type="SMART" id="SM00279">
    <property type="entry name" value="HhH2"/>
    <property type="match status" value="1"/>
</dbReference>
<comment type="function">
    <text evidence="11">In addition to polymerase activity, this DNA polymerase exhibits 5'-3' exonuclease activity.</text>
</comment>
<sequence length="871" mass="99750">MKRLLILDSNSLMNRAFYALPPLTNSEGINTNAIYGFTNMLFKMKDEINPDSIIATFDRKAPTFRHKEYEDYKAGRKKMPPELGEQFPIIKDLLKFMGIKTFELDGFEADDLIGTISKFAEENGMEVFVVTGDKDALQLASENTKVVITKKGVTETAIYDYKAFMDEFEITPTQFIDVKGLMGDKSDNIPGVPGVGEKTAFKLIKEYGSVEEVLKHIPEISGKKLKENLENNMEQAVFSKRLATIMREVPIELSIEDIESDSDVNLEELKKLAINLQLKSVLAKYNSNNEEEELAEIANIKVSMIETLNDMKETLSKIKDRSYILFTLSNQTKYSKLELEHLILGQENEANIIDFKLVSMENKDEALKLLKNFMEDKSINKVIHDGKNLITFLNKYDIEIEGFDFDTAIAAYLVDSSKNNYEILDLINQYLGKDIKGEGINLKGICCSYLKKLYDTLKEKLTKENMDQLYYTVEHPLIYVLSSMESIGFNINREKLEELRVKFNEQIEKTAKEIYDLAEEEFNISSPKQLGKILFEKLDLPVIKKTKTGYSTNQEVLEKLLDKHPIISKVMYYRQITKINSTYVEGLKNVIDEDGCIHSNFNQTVTTTGRLSSTEPNLQNIPIKYEMGKEIRKVFIPREEDDVLISCDYSQIELRVLAHVADDKNMIEAFKHHSDIHTKTASEVFKVSVDEVTSIMRSNAKAVNFGIVYGISDFSLAQDLKITKKEASEYMAIYFERYPKIKEYLNYVSEYAKEKGYVLTILNRRRFIPEIKSSNKIVKALGERLAMNAPIQGSAADIIKLAMVNVYNKLKENNLKSELILQVHDELILNVKKDEFDMVEKLVTEEMENAIKLNVALDVDLKYGATWYDAK</sequence>
<dbReference type="CDD" id="cd08637">
    <property type="entry name" value="DNA_pol_A_pol_I_C"/>
    <property type="match status" value="1"/>
</dbReference>
<dbReference type="InterPro" id="IPR036279">
    <property type="entry name" value="5-3_exonuclease_C_sf"/>
</dbReference>
<accession>A0ABS7AK55</accession>
<dbReference type="CDD" id="cd06140">
    <property type="entry name" value="DNA_polA_I_Bacillus_like_exo"/>
    <property type="match status" value="1"/>
</dbReference>
<keyword evidence="15" id="KW-1185">Reference proteome</keyword>
<dbReference type="Gene3D" id="3.30.420.10">
    <property type="entry name" value="Ribonuclease H-like superfamily/Ribonuclease H"/>
    <property type="match status" value="1"/>
</dbReference>
<dbReference type="Gene3D" id="1.20.1060.10">
    <property type="entry name" value="Taq DNA Polymerase, Chain T, domain 4"/>
    <property type="match status" value="1"/>
</dbReference>
<dbReference type="PANTHER" id="PTHR10133:SF27">
    <property type="entry name" value="DNA POLYMERASE NU"/>
    <property type="match status" value="1"/>
</dbReference>
<keyword evidence="6 11" id="KW-0239">DNA-directed DNA polymerase</keyword>
<dbReference type="EC" id="2.7.7.7" evidence="10 11"/>
<reference evidence="14 15" key="1">
    <citation type="submission" date="2021-07" db="EMBL/GenBank/DDBJ databases">
        <title>Clostridium weizhouense sp. nov., an anaerobic bacterium isolated from activated sludge of Petroleum wastewater.</title>
        <authorList>
            <person name="Li Q."/>
        </authorList>
    </citation>
    <scope>NUCLEOTIDE SEQUENCE [LARGE SCALE GENOMIC DNA]</scope>
    <source>
        <strain evidence="14 15">YB-6</strain>
    </source>
</reference>
<dbReference type="InterPro" id="IPR043502">
    <property type="entry name" value="DNA/RNA_pol_sf"/>
</dbReference>
<keyword evidence="2 11" id="KW-0808">Transferase</keyword>
<comment type="caution">
    <text evidence="14">The sequence shown here is derived from an EMBL/GenBank/DDBJ whole genome shotgun (WGS) entry which is preliminary data.</text>
</comment>
<dbReference type="Pfam" id="PF01367">
    <property type="entry name" value="5_3_exonuc"/>
    <property type="match status" value="1"/>
</dbReference>
<evidence type="ECO:0000256" key="9">
    <source>
        <dbReference type="ARBA" id="ARBA00049244"/>
    </source>
</evidence>
<dbReference type="InterPro" id="IPR054690">
    <property type="entry name" value="DNA_polI_exonuclease"/>
</dbReference>
<comment type="catalytic activity">
    <reaction evidence="9 11">
        <text>DNA(n) + a 2'-deoxyribonucleoside 5'-triphosphate = DNA(n+1) + diphosphate</text>
        <dbReference type="Rhea" id="RHEA:22508"/>
        <dbReference type="Rhea" id="RHEA-COMP:17339"/>
        <dbReference type="Rhea" id="RHEA-COMP:17340"/>
        <dbReference type="ChEBI" id="CHEBI:33019"/>
        <dbReference type="ChEBI" id="CHEBI:61560"/>
        <dbReference type="ChEBI" id="CHEBI:173112"/>
        <dbReference type="EC" id="2.7.7.7"/>
    </reaction>
</comment>
<keyword evidence="3 11" id="KW-0548">Nucleotidyltransferase</keyword>
<evidence type="ECO:0000256" key="10">
    <source>
        <dbReference type="NCBIfam" id="TIGR00593"/>
    </source>
</evidence>
<dbReference type="InterPro" id="IPR012337">
    <property type="entry name" value="RNaseH-like_sf"/>
</dbReference>
<dbReference type="PRINTS" id="PR00868">
    <property type="entry name" value="DNAPOLI"/>
</dbReference>
<dbReference type="PANTHER" id="PTHR10133">
    <property type="entry name" value="DNA POLYMERASE I"/>
    <property type="match status" value="1"/>
</dbReference>
<dbReference type="EMBL" id="JAHXPT010000002">
    <property type="protein sequence ID" value="MBW6409034.1"/>
    <property type="molecule type" value="Genomic_DNA"/>
</dbReference>
<evidence type="ECO:0000256" key="2">
    <source>
        <dbReference type="ARBA" id="ARBA00022679"/>
    </source>
</evidence>
<protein>
    <recommendedName>
        <fullName evidence="10 11">DNA polymerase I</fullName>
        <ecNumber evidence="10 11">2.7.7.7</ecNumber>
    </recommendedName>
</protein>
<dbReference type="RefSeq" id="WP_219778094.1">
    <property type="nucleotide sequence ID" value="NZ_JAHXPT010000002.1"/>
</dbReference>
<evidence type="ECO:0000259" key="12">
    <source>
        <dbReference type="SMART" id="SM00475"/>
    </source>
</evidence>
<dbReference type="SUPFAM" id="SSF47807">
    <property type="entry name" value="5' to 3' exonuclease, C-terminal subdomain"/>
    <property type="match status" value="1"/>
</dbReference>
<dbReference type="InterPro" id="IPR002298">
    <property type="entry name" value="DNA_polymerase_A"/>
</dbReference>
<evidence type="ECO:0000256" key="11">
    <source>
        <dbReference type="RuleBase" id="RU004460"/>
    </source>
</evidence>
<keyword evidence="4 11" id="KW-0235">DNA replication</keyword>
<name>A0ABS7AK55_9CLOT</name>
<keyword evidence="11" id="KW-0378">Hydrolase</keyword>
<dbReference type="SUPFAM" id="SSF88723">
    <property type="entry name" value="PIN domain-like"/>
    <property type="match status" value="1"/>
</dbReference>
<keyword evidence="5 11" id="KW-0227">DNA damage</keyword>